<dbReference type="Pfam" id="PF10217">
    <property type="entry name" value="DUF2039"/>
    <property type="match status" value="1"/>
</dbReference>
<sequence>MNVSSAKGKRGTKKGAQRHQNSFAFTTNRFSPAAIKISHLPVQGVCQRCLDIIQWKKRMNKYKPLTQPKTCTTCLQRTVVDAYHVICKGCSKSRNCCAKCQEQHELMDANFEKPNEQVVRESQEQQALIDGLTERQRRSYLRKVGRGNGEAAKKVLDHAELMAKNKGDDDDWSLSDEDSQDDASESGDADSDEEDEDNKSETECKGN</sequence>
<gene>
    <name evidence="2" type="ORF">BASA50_007440</name>
</gene>
<evidence type="ECO:0000256" key="1">
    <source>
        <dbReference type="SAM" id="MobiDB-lite"/>
    </source>
</evidence>
<keyword evidence="3" id="KW-1185">Reference proteome</keyword>
<evidence type="ECO:0008006" key="4">
    <source>
        <dbReference type="Google" id="ProtNLM"/>
    </source>
</evidence>
<dbReference type="Proteomes" id="UP001648503">
    <property type="component" value="Unassembled WGS sequence"/>
</dbReference>
<evidence type="ECO:0000313" key="3">
    <source>
        <dbReference type="Proteomes" id="UP001648503"/>
    </source>
</evidence>
<reference evidence="2 3" key="1">
    <citation type="submission" date="2021-02" db="EMBL/GenBank/DDBJ databases">
        <title>Variation within the Batrachochytrium salamandrivorans European outbreak.</title>
        <authorList>
            <person name="Kelly M."/>
            <person name="Pasmans F."/>
            <person name="Shea T.P."/>
            <person name="Munoz J.F."/>
            <person name="Carranza S."/>
            <person name="Cuomo C.A."/>
            <person name="Martel A."/>
        </authorList>
    </citation>
    <scope>NUCLEOTIDE SEQUENCE [LARGE SCALE GENOMIC DNA]</scope>
    <source>
        <strain evidence="2 3">AMFP18/2</strain>
    </source>
</reference>
<feature type="region of interest" description="Disordered" evidence="1">
    <location>
        <begin position="162"/>
        <end position="207"/>
    </location>
</feature>
<feature type="compositionally biased region" description="Basic residues" evidence="1">
    <location>
        <begin position="7"/>
        <end position="17"/>
    </location>
</feature>
<dbReference type="EMBL" id="JAFCIX010000357">
    <property type="protein sequence ID" value="KAH6593233.1"/>
    <property type="molecule type" value="Genomic_DNA"/>
</dbReference>
<name>A0ABQ8F811_9FUNG</name>
<proteinExistence type="predicted"/>
<accession>A0ABQ8F811</accession>
<dbReference type="PANTHER" id="PTHR22876:SF5">
    <property type="entry name" value="CHROMOSOME 9 OPEN READING FRAME 85"/>
    <property type="match status" value="1"/>
</dbReference>
<feature type="region of interest" description="Disordered" evidence="1">
    <location>
        <begin position="1"/>
        <end position="22"/>
    </location>
</feature>
<protein>
    <recommendedName>
        <fullName evidence="4">Stc1 domain-containing protein</fullName>
    </recommendedName>
</protein>
<dbReference type="PANTHER" id="PTHR22876">
    <property type="entry name" value="ZGC:101016"/>
    <property type="match status" value="1"/>
</dbReference>
<comment type="caution">
    <text evidence="2">The sequence shown here is derived from an EMBL/GenBank/DDBJ whole genome shotgun (WGS) entry which is preliminary data.</text>
</comment>
<feature type="compositionally biased region" description="Acidic residues" evidence="1">
    <location>
        <begin position="168"/>
        <end position="198"/>
    </location>
</feature>
<dbReference type="InterPro" id="IPR019351">
    <property type="entry name" value="DUF2039"/>
</dbReference>
<organism evidence="2 3">
    <name type="scientific">Batrachochytrium salamandrivorans</name>
    <dbReference type="NCBI Taxonomy" id="1357716"/>
    <lineage>
        <taxon>Eukaryota</taxon>
        <taxon>Fungi</taxon>
        <taxon>Fungi incertae sedis</taxon>
        <taxon>Chytridiomycota</taxon>
        <taxon>Chytridiomycota incertae sedis</taxon>
        <taxon>Chytridiomycetes</taxon>
        <taxon>Rhizophydiales</taxon>
        <taxon>Rhizophydiales incertae sedis</taxon>
        <taxon>Batrachochytrium</taxon>
    </lineage>
</organism>
<evidence type="ECO:0000313" key="2">
    <source>
        <dbReference type="EMBL" id="KAH6593233.1"/>
    </source>
</evidence>